<accession>A0A1H4YW92</accession>
<feature type="transmembrane region" description="Helical" evidence="1">
    <location>
        <begin position="62"/>
        <end position="80"/>
    </location>
</feature>
<keyword evidence="1" id="KW-0472">Membrane</keyword>
<dbReference type="EMBL" id="FNRT01000002">
    <property type="protein sequence ID" value="SED21290.1"/>
    <property type="molecule type" value="Genomic_DNA"/>
</dbReference>
<keyword evidence="1" id="KW-1133">Transmembrane helix</keyword>
<organism evidence="2 3">
    <name type="scientific">Nocardioides exalbidus</name>
    <dbReference type="NCBI Taxonomy" id="402596"/>
    <lineage>
        <taxon>Bacteria</taxon>
        <taxon>Bacillati</taxon>
        <taxon>Actinomycetota</taxon>
        <taxon>Actinomycetes</taxon>
        <taxon>Propionibacteriales</taxon>
        <taxon>Nocardioidaceae</taxon>
        <taxon>Nocardioides</taxon>
    </lineage>
</organism>
<keyword evidence="3" id="KW-1185">Reference proteome</keyword>
<name>A0A1H4YW92_9ACTN</name>
<reference evidence="3" key="1">
    <citation type="submission" date="2016-10" db="EMBL/GenBank/DDBJ databases">
        <authorList>
            <person name="Varghese N."/>
            <person name="Submissions S."/>
        </authorList>
    </citation>
    <scope>NUCLEOTIDE SEQUENCE [LARGE SCALE GENOMIC DNA]</scope>
    <source>
        <strain evidence="3">DSM 22017</strain>
    </source>
</reference>
<dbReference type="RefSeq" id="WP_090971293.1">
    <property type="nucleotide sequence ID" value="NZ_FNRT01000002.1"/>
</dbReference>
<dbReference type="AlphaFoldDB" id="A0A1H4YW92"/>
<proteinExistence type="predicted"/>
<evidence type="ECO:0000256" key="1">
    <source>
        <dbReference type="SAM" id="Phobius"/>
    </source>
</evidence>
<evidence type="ECO:0000313" key="3">
    <source>
        <dbReference type="Proteomes" id="UP000198742"/>
    </source>
</evidence>
<protein>
    <submittedName>
        <fullName evidence="2">Uncharacterized protein</fullName>
    </submittedName>
</protein>
<dbReference type="Proteomes" id="UP000198742">
    <property type="component" value="Unassembled WGS sequence"/>
</dbReference>
<evidence type="ECO:0000313" key="2">
    <source>
        <dbReference type="EMBL" id="SED21290.1"/>
    </source>
</evidence>
<keyword evidence="1" id="KW-0812">Transmembrane</keyword>
<sequence length="100" mass="10543">MPAPAWAWADEFSNVAIPSACSSTQTTARSPRLARLMARGRVAAPAGAVTAQGLVDGWHRAVLVKAVVSLVGAVVVALLGERRERSEQRFATLDHPVRGA</sequence>
<gene>
    <name evidence="2" type="ORF">SAMN04489844_3928</name>
</gene>